<dbReference type="InterPro" id="IPR011708">
    <property type="entry name" value="DNA_pol3_alpha_NTPase_dom"/>
</dbReference>
<organism evidence="11 12">
    <name type="scientific">Hydrogenophaga electricum</name>
    <dbReference type="NCBI Taxonomy" id="1230953"/>
    <lineage>
        <taxon>Bacteria</taxon>
        <taxon>Pseudomonadati</taxon>
        <taxon>Pseudomonadota</taxon>
        <taxon>Betaproteobacteria</taxon>
        <taxon>Burkholderiales</taxon>
        <taxon>Comamonadaceae</taxon>
        <taxon>Hydrogenophaga</taxon>
    </lineage>
</organism>
<dbReference type="InterPro" id="IPR004805">
    <property type="entry name" value="DnaE2/DnaE/PolC"/>
</dbReference>
<dbReference type="PANTHER" id="PTHR32294:SF0">
    <property type="entry name" value="DNA POLYMERASE III SUBUNIT ALPHA"/>
    <property type="match status" value="1"/>
</dbReference>
<comment type="caution">
    <text evidence="11">The sequence shown here is derived from an EMBL/GenBank/DDBJ whole genome shotgun (WGS) entry which is preliminary data.</text>
</comment>
<dbReference type="EMBL" id="BSPB01000080">
    <property type="protein sequence ID" value="GLS16756.1"/>
    <property type="molecule type" value="Genomic_DNA"/>
</dbReference>
<gene>
    <name evidence="11" type="primary">dnaE</name>
    <name evidence="11" type="ORF">GCM10007935_42020</name>
</gene>
<dbReference type="GO" id="GO:0003887">
    <property type="term" value="F:DNA-directed DNA polymerase activity"/>
    <property type="evidence" value="ECO:0007669"/>
    <property type="project" value="UniProtKB-KW"/>
</dbReference>
<comment type="subcellular location">
    <subcellularLocation>
        <location evidence="1">Cytoplasm</location>
    </subcellularLocation>
</comment>
<comment type="catalytic activity">
    <reaction evidence="9">
        <text>DNA(n) + a 2'-deoxyribonucleoside 5'-triphosphate = DNA(n+1) + diphosphate</text>
        <dbReference type="Rhea" id="RHEA:22508"/>
        <dbReference type="Rhea" id="RHEA-COMP:17339"/>
        <dbReference type="Rhea" id="RHEA-COMP:17340"/>
        <dbReference type="ChEBI" id="CHEBI:33019"/>
        <dbReference type="ChEBI" id="CHEBI:61560"/>
        <dbReference type="ChEBI" id="CHEBI:173112"/>
        <dbReference type="EC" id="2.7.7.7"/>
    </reaction>
</comment>
<keyword evidence="8 11" id="KW-0239">DNA-directed DNA polymerase</keyword>
<name>A0ABQ6C913_9BURK</name>
<evidence type="ECO:0000256" key="9">
    <source>
        <dbReference type="ARBA" id="ARBA00049244"/>
    </source>
</evidence>
<keyword evidence="12" id="KW-1185">Reference proteome</keyword>
<evidence type="ECO:0000256" key="2">
    <source>
        <dbReference type="ARBA" id="ARBA00012417"/>
    </source>
</evidence>
<keyword evidence="7" id="KW-0235">DNA replication</keyword>
<keyword evidence="4" id="KW-0963">Cytoplasm</keyword>
<dbReference type="Pfam" id="PF07733">
    <property type="entry name" value="DNA_pol3_alpha"/>
    <property type="match status" value="1"/>
</dbReference>
<dbReference type="InterPro" id="IPR041931">
    <property type="entry name" value="DNA_pol3_alpha_thumb_dom"/>
</dbReference>
<dbReference type="Pfam" id="PF17657">
    <property type="entry name" value="DNA_pol3_finger"/>
    <property type="match status" value="1"/>
</dbReference>
<protein>
    <recommendedName>
        <fullName evidence="3">DNA polymerase III subunit alpha</fullName>
        <ecNumber evidence="2">2.7.7.7</ecNumber>
    </recommendedName>
</protein>
<evidence type="ECO:0000256" key="8">
    <source>
        <dbReference type="ARBA" id="ARBA00022932"/>
    </source>
</evidence>
<dbReference type="SUPFAM" id="SSF89550">
    <property type="entry name" value="PHP domain-like"/>
    <property type="match status" value="1"/>
</dbReference>
<dbReference type="RefSeq" id="WP_284309435.1">
    <property type="nucleotide sequence ID" value="NZ_BSPB01000080.1"/>
</dbReference>
<keyword evidence="6" id="KW-0548">Nucleotidyltransferase</keyword>
<evidence type="ECO:0000256" key="4">
    <source>
        <dbReference type="ARBA" id="ARBA00022490"/>
    </source>
</evidence>
<dbReference type="NCBIfam" id="NF004226">
    <property type="entry name" value="PRK05673.1"/>
    <property type="match status" value="1"/>
</dbReference>
<sequence>MFVHLRLHTEFSVVDGTTRIDEVVAAAAADGQPALGMTDLHNLFGGVKFYKTARGAGVKPVLGAEVALQGFGIEAGGPPGLPSAGPQLPPPRVLLLVQDKQGYLNLSELIARAWTSNVVRDVPLLKREWLEELGAGLILIAGAQAGPVGQALMAGDAARAADVALQLAGLFPHRFYIELQRAGRADDERHVAAAVELAARLRLPVVATHPVQFLEPDDYEAHEARVCIAEGEILGNSRRIRRFTREQYFKSAAEMAALFADLPSAVANTAEIAKRCNLTLVLGKPQLPNFPIPPVNGQVLSTEDYFRHVSFEGLEGRLKHLFPDEAVREKERPRYVERLEFELNTILKMGFPGYFLIVSDFIQWAKENGCPVGPGRGSGAGSLVAYALLITDLDPLQYNLLFERFLNPERVSMPDFDIDFCQANRDRVIDYVKDRYGKNAVSQIATFGTMAARAAIRDVGRVLDLSYGFCDGISKLVPNKPGMSVTLQYPPVPKKEGDKNNYAIEMEPILAERIEKEEEVRTLIELAQKLEGMTRNIGMHAGGVLIAPGKLTDFCPLYMQPGSESAVSQYDKDDVEAIGLVKFDFLGLATLTILEIAREFIMKRHKGQEHFRFEDIPLDDKAVYALFSKGQTEAVFQFESRGMQGMLRDAKPSRLEDLIALNALYRPGPMDLIPSFVARKHGRETVDYPHPAVAEMLSETYGIMVYQEQVMQTAQILGGYSLGGADLLRRAMGKKKAEEMAEHREKFRAGALATHGITQEKADEVFDLMEKFAGYGFNKSHAAAYSLLAYHTAWLKVHYTAEFFCANMTVEMDDTDKLKVLWEDALKMGISFEPPDVNRGVYRFEPVTDKVVRYGLGAIKGTGQQAIEAIVAAREGRGEGPNGQETGPFTSLFNFCLRVDRSRLNKRTVEALVKAGAFDALHLNRAELLASIDVAFEYAAATQANANQGGLFDMLGDDGHGSSTQEPDLVTTVPWGVKECLSHEKTAIGFYFSGHLFDEVQAEVRRFVRTALADVKESRDPVLLAGIVSDFRVINGQRGKLAFFKLDDRSAVFEVSADENLINLHRNLLKEDELIIVQALAQPDRFSGGLRLKIQHIWDLPSARCRFGKYLRVAVNGHAPAVAQLVRDFPPRREDTEQGDLVRGLPVRLALQRPGAQCEMALDDRALFFPSDAALASWMAQAHERRAEIVFD</sequence>
<dbReference type="CDD" id="cd04485">
    <property type="entry name" value="DnaE_OBF"/>
    <property type="match status" value="1"/>
</dbReference>
<dbReference type="Gene3D" id="1.10.150.870">
    <property type="match status" value="1"/>
</dbReference>
<evidence type="ECO:0000256" key="7">
    <source>
        <dbReference type="ARBA" id="ARBA00022705"/>
    </source>
</evidence>
<proteinExistence type="predicted"/>
<evidence type="ECO:0000256" key="6">
    <source>
        <dbReference type="ARBA" id="ARBA00022695"/>
    </source>
</evidence>
<dbReference type="Gene3D" id="3.20.20.140">
    <property type="entry name" value="Metal-dependent hydrolases"/>
    <property type="match status" value="1"/>
</dbReference>
<dbReference type="InterPro" id="IPR029460">
    <property type="entry name" value="DNAPol_HHH"/>
</dbReference>
<dbReference type="Pfam" id="PF02811">
    <property type="entry name" value="PHP"/>
    <property type="match status" value="1"/>
</dbReference>
<dbReference type="EC" id="2.7.7.7" evidence="2"/>
<evidence type="ECO:0000259" key="10">
    <source>
        <dbReference type="SMART" id="SM00481"/>
    </source>
</evidence>
<evidence type="ECO:0000313" key="12">
    <source>
        <dbReference type="Proteomes" id="UP001156903"/>
    </source>
</evidence>
<dbReference type="PANTHER" id="PTHR32294">
    <property type="entry name" value="DNA POLYMERASE III SUBUNIT ALPHA"/>
    <property type="match status" value="1"/>
</dbReference>
<evidence type="ECO:0000313" key="11">
    <source>
        <dbReference type="EMBL" id="GLS16756.1"/>
    </source>
</evidence>
<dbReference type="InterPro" id="IPR016195">
    <property type="entry name" value="Pol/histidinol_Pase-like"/>
</dbReference>
<dbReference type="Gene3D" id="1.10.10.1600">
    <property type="entry name" value="Bacterial DNA polymerase III alpha subunit, thumb domain"/>
    <property type="match status" value="1"/>
</dbReference>
<dbReference type="InterPro" id="IPR049821">
    <property type="entry name" value="PolIIIA_DnaE1_PHP"/>
</dbReference>
<evidence type="ECO:0000256" key="5">
    <source>
        <dbReference type="ARBA" id="ARBA00022679"/>
    </source>
</evidence>
<dbReference type="InterPro" id="IPR040982">
    <property type="entry name" value="DNA_pol3_finger"/>
</dbReference>
<dbReference type="InterPro" id="IPR003141">
    <property type="entry name" value="Pol/His_phosphatase_N"/>
</dbReference>
<accession>A0ABQ6C913</accession>
<dbReference type="Pfam" id="PF14579">
    <property type="entry name" value="HHH_6"/>
    <property type="match status" value="1"/>
</dbReference>
<feature type="domain" description="Polymerase/histidinol phosphatase N-terminal" evidence="10">
    <location>
        <begin position="3"/>
        <end position="70"/>
    </location>
</feature>
<evidence type="ECO:0000256" key="3">
    <source>
        <dbReference type="ARBA" id="ARBA00019114"/>
    </source>
</evidence>
<keyword evidence="5" id="KW-0808">Transferase</keyword>
<dbReference type="Proteomes" id="UP001156903">
    <property type="component" value="Unassembled WGS sequence"/>
</dbReference>
<dbReference type="InterPro" id="IPR004013">
    <property type="entry name" value="PHP_dom"/>
</dbReference>
<dbReference type="CDD" id="cd07433">
    <property type="entry name" value="PHP_PolIIIA_DnaE1"/>
    <property type="match status" value="1"/>
</dbReference>
<reference evidence="12" key="1">
    <citation type="journal article" date="2019" name="Int. J. Syst. Evol. Microbiol.">
        <title>The Global Catalogue of Microorganisms (GCM) 10K type strain sequencing project: providing services to taxonomists for standard genome sequencing and annotation.</title>
        <authorList>
            <consortium name="The Broad Institute Genomics Platform"/>
            <consortium name="The Broad Institute Genome Sequencing Center for Infectious Disease"/>
            <person name="Wu L."/>
            <person name="Ma J."/>
        </authorList>
    </citation>
    <scope>NUCLEOTIDE SEQUENCE [LARGE SCALE GENOMIC DNA]</scope>
    <source>
        <strain evidence="12">NBRC 109341</strain>
    </source>
</reference>
<dbReference type="NCBIfam" id="TIGR00594">
    <property type="entry name" value="polc"/>
    <property type="match status" value="1"/>
</dbReference>
<dbReference type="SMART" id="SM00481">
    <property type="entry name" value="POLIIIAc"/>
    <property type="match status" value="1"/>
</dbReference>
<evidence type="ECO:0000256" key="1">
    <source>
        <dbReference type="ARBA" id="ARBA00004496"/>
    </source>
</evidence>